<evidence type="ECO:0000313" key="2">
    <source>
        <dbReference type="EMBL" id="KAK1762315.1"/>
    </source>
</evidence>
<gene>
    <name evidence="2" type="ORF">QBC33DRAFT_552272</name>
</gene>
<name>A0AAJ0FIQ3_9PEZI</name>
<evidence type="ECO:0000256" key="1">
    <source>
        <dbReference type="SAM" id="MobiDB-lite"/>
    </source>
</evidence>
<feature type="region of interest" description="Disordered" evidence="1">
    <location>
        <begin position="1"/>
        <end position="87"/>
    </location>
</feature>
<feature type="compositionally biased region" description="Basic and acidic residues" evidence="1">
    <location>
        <begin position="54"/>
        <end position="73"/>
    </location>
</feature>
<proteinExistence type="predicted"/>
<dbReference type="Proteomes" id="UP001244011">
    <property type="component" value="Unassembled WGS sequence"/>
</dbReference>
<dbReference type="EMBL" id="MU839039">
    <property type="protein sequence ID" value="KAK1762315.1"/>
    <property type="molecule type" value="Genomic_DNA"/>
</dbReference>
<dbReference type="RefSeq" id="XP_060278528.1">
    <property type="nucleotide sequence ID" value="XM_060429293.1"/>
</dbReference>
<organism evidence="2 3">
    <name type="scientific">Phialemonium atrogriseum</name>
    <dbReference type="NCBI Taxonomy" id="1093897"/>
    <lineage>
        <taxon>Eukaryota</taxon>
        <taxon>Fungi</taxon>
        <taxon>Dikarya</taxon>
        <taxon>Ascomycota</taxon>
        <taxon>Pezizomycotina</taxon>
        <taxon>Sordariomycetes</taxon>
        <taxon>Sordariomycetidae</taxon>
        <taxon>Cephalothecales</taxon>
        <taxon>Cephalothecaceae</taxon>
        <taxon>Phialemonium</taxon>
    </lineage>
</organism>
<comment type="caution">
    <text evidence="2">The sequence shown here is derived from an EMBL/GenBank/DDBJ whole genome shotgun (WGS) entry which is preliminary data.</text>
</comment>
<sequence>MTSPTTNEPKKSGGFRGTMSSLFRSPANDKYNKVLAGALDKAKKPGDPSTSSDGKTDNLSDKEKAKALVEQRDAASPSGSFVLGTYKPLSASQGYGEYYVAKEATGR</sequence>
<accession>A0AAJ0FIQ3</accession>
<protein>
    <submittedName>
        <fullName evidence="2">Uncharacterized protein</fullName>
    </submittedName>
</protein>
<keyword evidence="3" id="KW-1185">Reference proteome</keyword>
<dbReference type="GeneID" id="85312480"/>
<dbReference type="AlphaFoldDB" id="A0AAJ0FIQ3"/>
<evidence type="ECO:0000313" key="3">
    <source>
        <dbReference type="Proteomes" id="UP001244011"/>
    </source>
</evidence>
<reference evidence="2" key="1">
    <citation type="submission" date="2023-06" db="EMBL/GenBank/DDBJ databases">
        <title>Genome-scale phylogeny and comparative genomics of the fungal order Sordariales.</title>
        <authorList>
            <consortium name="Lawrence Berkeley National Laboratory"/>
            <person name="Hensen N."/>
            <person name="Bonometti L."/>
            <person name="Westerberg I."/>
            <person name="Brannstrom I.O."/>
            <person name="Guillou S."/>
            <person name="Cros-Aarteil S."/>
            <person name="Calhoun S."/>
            <person name="Haridas S."/>
            <person name="Kuo A."/>
            <person name="Mondo S."/>
            <person name="Pangilinan J."/>
            <person name="Riley R."/>
            <person name="Labutti K."/>
            <person name="Andreopoulos B."/>
            <person name="Lipzen A."/>
            <person name="Chen C."/>
            <person name="Yanf M."/>
            <person name="Daum C."/>
            <person name="Ng V."/>
            <person name="Clum A."/>
            <person name="Steindorff A."/>
            <person name="Ohm R."/>
            <person name="Martin F."/>
            <person name="Silar P."/>
            <person name="Natvig D."/>
            <person name="Lalanne C."/>
            <person name="Gautier V."/>
            <person name="Ament-Velasquez S.L."/>
            <person name="Kruys A."/>
            <person name="Hutchinson M.I."/>
            <person name="Powell A.J."/>
            <person name="Barry K."/>
            <person name="Miller A.N."/>
            <person name="Grigoriev I.V."/>
            <person name="Debuchy R."/>
            <person name="Gladieux P."/>
            <person name="Thoren M.H."/>
            <person name="Johannesson H."/>
        </authorList>
    </citation>
    <scope>NUCLEOTIDE SEQUENCE</scope>
    <source>
        <strain evidence="2">8032-3</strain>
    </source>
</reference>